<dbReference type="KEGG" id="tgb:HG536_0C00430"/>
<dbReference type="InterPro" id="IPR001248">
    <property type="entry name" value="Pur-cyt_permease"/>
</dbReference>
<dbReference type="PANTHER" id="PTHR30618">
    <property type="entry name" value="NCS1 FAMILY PURINE/PYRIMIDINE TRANSPORTER"/>
    <property type="match status" value="1"/>
</dbReference>
<keyword evidence="11" id="KW-1185">Reference proteome</keyword>
<feature type="compositionally biased region" description="Basic and acidic residues" evidence="8">
    <location>
        <begin position="572"/>
        <end position="583"/>
    </location>
</feature>
<keyword evidence="6 9" id="KW-1133">Transmembrane helix</keyword>
<protein>
    <recommendedName>
        <fullName evidence="12">Thiamine transporter</fullName>
    </recommendedName>
</protein>
<dbReference type="FunFam" id="1.10.4160.10:FF:000005">
    <property type="entry name" value="Thiamine transporter"/>
    <property type="match status" value="1"/>
</dbReference>
<reference evidence="10 11" key="1">
    <citation type="submission" date="2020-06" db="EMBL/GenBank/DDBJ databases">
        <title>The yeast mating-type switching endonuclease HO is a domesticated member of an unorthodox homing genetic element family.</title>
        <authorList>
            <person name="Coughlan A.Y."/>
            <person name="Lombardi L."/>
            <person name="Braun-Galleani S."/>
            <person name="Martos A.R."/>
            <person name="Galeote V."/>
            <person name="Bigey F."/>
            <person name="Dequin S."/>
            <person name="Byrne K.P."/>
            <person name="Wolfe K.H."/>
        </authorList>
    </citation>
    <scope>NUCLEOTIDE SEQUENCE [LARGE SCALE GENOMIC DNA]</scope>
    <source>
        <strain evidence="10 11">CBS764</strain>
    </source>
</reference>
<evidence type="ECO:0000313" key="10">
    <source>
        <dbReference type="EMBL" id="QLL31876.1"/>
    </source>
</evidence>
<dbReference type="PANTHER" id="PTHR30618:SF15">
    <property type="entry name" value="NICOTINAMIDE RIBOSIDE TRANSPORTER 1-RELATED"/>
    <property type="match status" value="1"/>
</dbReference>
<dbReference type="GO" id="GO:0015888">
    <property type="term" value="P:thiamine transport"/>
    <property type="evidence" value="ECO:0007669"/>
    <property type="project" value="UniProtKB-ARBA"/>
</dbReference>
<name>A0A7G3ZEE0_9SACH</name>
<feature type="region of interest" description="Disordered" evidence="8">
    <location>
        <begin position="572"/>
        <end position="607"/>
    </location>
</feature>
<keyword evidence="7 9" id="KW-0472">Membrane</keyword>
<dbReference type="CDD" id="cd11482">
    <property type="entry name" value="SLC-NCS1sbd_NRT1-like"/>
    <property type="match status" value="1"/>
</dbReference>
<evidence type="ECO:0000256" key="6">
    <source>
        <dbReference type="ARBA" id="ARBA00022989"/>
    </source>
</evidence>
<sequence length="607" mass="68370">MSSFKRVKAAMCKGLTYLEVPAEKRGTLSVLKNPDLQPIRAPNQTWGFWSNFAYWGVISFSVGTWVSASSASQYGLSYAATIGTFIVGDVVTILFTLANSYPGWDWKVGYTLAQRFTFGIYGSWIGILIRVLMSIVNYGSNAWLGGRCFNMIIDSWSHHYLTLPNTLPDNVYMTTKEIIGFMLFNVIACFFYLMKPYHLNYILIWSCVATCFSMMGMVIYLTSKAHGVGDYFVSLKSTATGSDYAWAWVYLISYWFGSVSPGSVNQSDYSRFGSSQTAIWSGTILALLIPTTVVPVFGVIGASTCEKLYGQVFWSPMDIFEFWLTDNYSAGARAASFFCGLSFMMSQISYTASNCGFASGMDLSGLFPKYINITRGAIFTACVSVAVQPWNFYNRSSNTFLTVMSSFGIVMTPIIAVMICDNLVIRRRSYSVSQAFVLKGEYYYSKGFNWRALFAWIAGMTPGLPGIAWEVNNNYFHNQGIINFYYGDSFFSFLISFFLYWILCWLFPYKIDIKKDDKDYYGAFTDEMARKKGLVPHSEISPEEIAIHEMTNKIHINDSEAEVATCVEVSTDKSELKNRKEEQSSQVSSELENTKDLATNKIDNVEL</sequence>
<feature type="transmembrane region" description="Helical" evidence="9">
    <location>
        <begin position="373"/>
        <end position="393"/>
    </location>
</feature>
<feature type="transmembrane region" description="Helical" evidence="9">
    <location>
        <begin position="46"/>
        <end position="66"/>
    </location>
</feature>
<dbReference type="Pfam" id="PF02133">
    <property type="entry name" value="Transp_cyt_pur"/>
    <property type="match status" value="1"/>
</dbReference>
<evidence type="ECO:0000256" key="4">
    <source>
        <dbReference type="ARBA" id="ARBA00022553"/>
    </source>
</evidence>
<keyword evidence="3" id="KW-0813">Transport</keyword>
<evidence type="ECO:0000256" key="9">
    <source>
        <dbReference type="SAM" id="Phobius"/>
    </source>
</evidence>
<feature type="transmembrane region" description="Helical" evidence="9">
    <location>
        <begin position="277"/>
        <end position="300"/>
    </location>
</feature>
<keyword evidence="5 9" id="KW-0812">Transmembrane</keyword>
<dbReference type="GeneID" id="59325013"/>
<feature type="transmembrane region" description="Helical" evidence="9">
    <location>
        <begin position="201"/>
        <end position="221"/>
    </location>
</feature>
<evidence type="ECO:0008006" key="12">
    <source>
        <dbReference type="Google" id="ProtNLM"/>
    </source>
</evidence>
<feature type="transmembrane region" description="Helical" evidence="9">
    <location>
        <begin position="448"/>
        <end position="469"/>
    </location>
</feature>
<dbReference type="InterPro" id="IPR012681">
    <property type="entry name" value="NCS1"/>
</dbReference>
<evidence type="ECO:0000256" key="1">
    <source>
        <dbReference type="ARBA" id="ARBA00004141"/>
    </source>
</evidence>
<evidence type="ECO:0000256" key="8">
    <source>
        <dbReference type="SAM" id="MobiDB-lite"/>
    </source>
</evidence>
<feature type="transmembrane region" description="Helical" evidence="9">
    <location>
        <begin position="399"/>
        <end position="420"/>
    </location>
</feature>
<gene>
    <name evidence="10" type="ORF">HG536_0C00430</name>
</gene>
<dbReference type="AlphaFoldDB" id="A0A7G3ZEE0"/>
<feature type="transmembrane region" description="Helical" evidence="9">
    <location>
        <begin position="489"/>
        <end position="508"/>
    </location>
</feature>
<dbReference type="GO" id="GO:0015205">
    <property type="term" value="F:nucleobase transmembrane transporter activity"/>
    <property type="evidence" value="ECO:0007669"/>
    <property type="project" value="TreeGrafter"/>
</dbReference>
<comment type="similarity">
    <text evidence="2">Belongs to the purine-cytosine permease (2.A.39) family.</text>
</comment>
<feature type="transmembrane region" description="Helical" evidence="9">
    <location>
        <begin position="78"/>
        <end position="97"/>
    </location>
</feature>
<dbReference type="InterPro" id="IPR045225">
    <property type="entry name" value="Uracil/uridine/allantoin_perm"/>
</dbReference>
<organism evidence="10 11">
    <name type="scientific">Torulaspora globosa</name>
    <dbReference type="NCBI Taxonomy" id="48254"/>
    <lineage>
        <taxon>Eukaryota</taxon>
        <taxon>Fungi</taxon>
        <taxon>Dikarya</taxon>
        <taxon>Ascomycota</taxon>
        <taxon>Saccharomycotina</taxon>
        <taxon>Saccharomycetes</taxon>
        <taxon>Saccharomycetales</taxon>
        <taxon>Saccharomycetaceae</taxon>
        <taxon>Torulaspora</taxon>
    </lineage>
</organism>
<dbReference type="GO" id="GO:1903089">
    <property type="term" value="F:5-amino-1-ribofuranosylimidazole-4-carboxamide transmembrane transporter activity"/>
    <property type="evidence" value="ECO:0007669"/>
    <property type="project" value="UniProtKB-ARBA"/>
</dbReference>
<comment type="subcellular location">
    <subcellularLocation>
        <location evidence="1">Membrane</location>
        <topology evidence="1">Multi-pass membrane protein</topology>
    </subcellularLocation>
</comment>
<accession>A0A7G3ZEE0</accession>
<evidence type="ECO:0000256" key="3">
    <source>
        <dbReference type="ARBA" id="ARBA00022448"/>
    </source>
</evidence>
<dbReference type="Gene3D" id="1.10.4160.10">
    <property type="entry name" value="Hydantoin permease"/>
    <property type="match status" value="1"/>
</dbReference>
<evidence type="ECO:0000313" key="11">
    <source>
        <dbReference type="Proteomes" id="UP000515788"/>
    </source>
</evidence>
<evidence type="ECO:0000256" key="7">
    <source>
        <dbReference type="ARBA" id="ARBA00023136"/>
    </source>
</evidence>
<feature type="transmembrane region" description="Helical" evidence="9">
    <location>
        <begin position="178"/>
        <end position="194"/>
    </location>
</feature>
<evidence type="ECO:0000256" key="2">
    <source>
        <dbReference type="ARBA" id="ARBA00008974"/>
    </source>
</evidence>
<dbReference type="OrthoDB" id="2018619at2759"/>
<dbReference type="EMBL" id="CP059248">
    <property type="protein sequence ID" value="QLL31876.1"/>
    <property type="molecule type" value="Genomic_DNA"/>
</dbReference>
<proteinExistence type="inferred from homology"/>
<keyword evidence="4" id="KW-0597">Phosphoprotein</keyword>
<evidence type="ECO:0000256" key="5">
    <source>
        <dbReference type="ARBA" id="ARBA00022692"/>
    </source>
</evidence>
<dbReference type="NCBIfam" id="TIGR00800">
    <property type="entry name" value="ncs1"/>
    <property type="match status" value="1"/>
</dbReference>
<dbReference type="RefSeq" id="XP_037138551.1">
    <property type="nucleotide sequence ID" value="XM_037282656.1"/>
</dbReference>
<dbReference type="Proteomes" id="UP000515788">
    <property type="component" value="Chromosome 3"/>
</dbReference>
<feature type="transmembrane region" description="Helical" evidence="9">
    <location>
        <begin position="118"/>
        <end position="136"/>
    </location>
</feature>
<dbReference type="GO" id="GO:0005886">
    <property type="term" value="C:plasma membrane"/>
    <property type="evidence" value="ECO:0007669"/>
    <property type="project" value="TreeGrafter"/>
</dbReference>